<evidence type="ECO:0000256" key="1">
    <source>
        <dbReference type="SAM" id="Phobius"/>
    </source>
</evidence>
<dbReference type="EMBL" id="BAVC01000137">
    <property type="protein sequence ID" value="GAE55206.1"/>
    <property type="molecule type" value="Genomic_DNA"/>
</dbReference>
<keyword evidence="1" id="KW-0812">Transmembrane</keyword>
<dbReference type="Proteomes" id="UP000019084">
    <property type="component" value="Unassembled WGS sequence"/>
</dbReference>
<feature type="transmembrane region" description="Helical" evidence="1">
    <location>
        <begin position="26"/>
        <end position="44"/>
    </location>
</feature>
<dbReference type="AlphaFoldDB" id="W4SFB9"/>
<feature type="transmembrane region" description="Helical" evidence="1">
    <location>
        <begin position="75"/>
        <end position="96"/>
    </location>
</feature>
<proteinExistence type="predicted"/>
<evidence type="ECO:0000313" key="2">
    <source>
        <dbReference type="EMBL" id="GAE55206.1"/>
    </source>
</evidence>
<sequence>MGLLALAALISWPLTALRDSGSLAAALALSVAVSAALLGLWRTWPLWGEVERDGGALAPRWHALATQELHAWRGLLAAALVLAMCTLVVALAWPGWLSSSLRWSLAIAASVLLPAAHLLLQRTAAPARSDAPAALQAADFFSEAAAEPRPLEPVAQHQLVPELFEAARSGRVDRALQLLDAGADPQAMPLPEWRDQRSCPRWPRCCRICACCAS</sequence>
<name>W4SFB9_9XANT</name>
<organism evidence="2 3">
    <name type="scientific">Xanthomonas arboricola pv. pruni MAFF 301420</name>
    <dbReference type="NCBI Taxonomy" id="1418095"/>
    <lineage>
        <taxon>Bacteria</taxon>
        <taxon>Pseudomonadati</taxon>
        <taxon>Pseudomonadota</taxon>
        <taxon>Gammaproteobacteria</taxon>
        <taxon>Lysobacterales</taxon>
        <taxon>Lysobacteraceae</taxon>
        <taxon>Xanthomonas</taxon>
    </lineage>
</organism>
<protein>
    <recommendedName>
        <fullName evidence="4">Ankyrin-like protein</fullName>
    </recommendedName>
</protein>
<accession>W4SFB9</accession>
<gene>
    <name evidence="2" type="ORF">XPR_1841</name>
</gene>
<comment type="caution">
    <text evidence="2">The sequence shown here is derived from an EMBL/GenBank/DDBJ whole genome shotgun (WGS) entry which is preliminary data.</text>
</comment>
<keyword evidence="1" id="KW-0472">Membrane</keyword>
<evidence type="ECO:0000313" key="3">
    <source>
        <dbReference type="Proteomes" id="UP000019084"/>
    </source>
</evidence>
<reference evidence="2 3" key="1">
    <citation type="submission" date="2014-01" db="EMBL/GenBank/DDBJ databases">
        <title>Genome sequence and analysis of Xanthomonas arboricola pv. pruni.</title>
        <authorList>
            <person name="Fujikawa T."/>
            <person name="Nakazono-Nagaoka E."/>
        </authorList>
    </citation>
    <scope>NUCLEOTIDE SEQUENCE [LARGE SCALE GENOMIC DNA]</scope>
    <source>
        <strain evidence="3">MAFF 301420</strain>
    </source>
</reference>
<evidence type="ECO:0008006" key="4">
    <source>
        <dbReference type="Google" id="ProtNLM"/>
    </source>
</evidence>
<keyword evidence="1" id="KW-1133">Transmembrane helix</keyword>
<feature type="transmembrane region" description="Helical" evidence="1">
    <location>
        <begin position="102"/>
        <end position="120"/>
    </location>
</feature>